<dbReference type="Proteomes" id="UP000246991">
    <property type="component" value="Unassembled WGS sequence"/>
</dbReference>
<organism evidence="1 2">
    <name type="scientific">Tuber magnatum</name>
    <name type="common">white Piedmont truffle</name>
    <dbReference type="NCBI Taxonomy" id="42249"/>
    <lineage>
        <taxon>Eukaryota</taxon>
        <taxon>Fungi</taxon>
        <taxon>Dikarya</taxon>
        <taxon>Ascomycota</taxon>
        <taxon>Pezizomycotina</taxon>
        <taxon>Pezizomycetes</taxon>
        <taxon>Pezizales</taxon>
        <taxon>Tuberaceae</taxon>
        <taxon>Tuber</taxon>
    </lineage>
</organism>
<dbReference type="AlphaFoldDB" id="A0A317SG87"/>
<evidence type="ECO:0000313" key="1">
    <source>
        <dbReference type="EMBL" id="PWW73218.1"/>
    </source>
</evidence>
<name>A0A317SG87_9PEZI</name>
<evidence type="ECO:0000313" key="2">
    <source>
        <dbReference type="Proteomes" id="UP000246991"/>
    </source>
</evidence>
<accession>A0A317SG87</accession>
<keyword evidence="2" id="KW-1185">Reference proteome</keyword>
<sequence length="247" mass="27372">MSGFISYSGGAPDFCPPYKKKPQNGFVWWRALITVYGVRPTYGYPRVHIHPRSGNFTTPVELSTLPKDRKARKGEGYCREPTLQKHPYLKTGLGFSEFDLFKANDFVDWWWVSGNELGGSCAVRIGGTSAAVPTTARRATTSEKAGICSKRGFQYGLRMDHCHGIYRVAQFMGVRKTVDEASRARYTYPSIVRSPKSGFTSCMSIPSRGASRTEWPVMSVECCVCTGSNPGGIVEMEDGDVEARSHL</sequence>
<protein>
    <submittedName>
        <fullName evidence="1">Uncharacterized protein</fullName>
    </submittedName>
</protein>
<reference evidence="1 2" key="1">
    <citation type="submission" date="2018-03" db="EMBL/GenBank/DDBJ databases">
        <title>Genomes of Pezizomycetes fungi and the evolution of truffles.</title>
        <authorList>
            <person name="Murat C."/>
            <person name="Payen T."/>
            <person name="Noel B."/>
            <person name="Kuo A."/>
            <person name="Martin F.M."/>
        </authorList>
    </citation>
    <scope>NUCLEOTIDE SEQUENCE [LARGE SCALE GENOMIC DNA]</scope>
    <source>
        <strain evidence="1">091103-1</strain>
    </source>
</reference>
<proteinExistence type="predicted"/>
<comment type="caution">
    <text evidence="1">The sequence shown here is derived from an EMBL/GenBank/DDBJ whole genome shotgun (WGS) entry which is preliminary data.</text>
</comment>
<dbReference type="EMBL" id="PYWC01000085">
    <property type="protein sequence ID" value="PWW73218.1"/>
    <property type="molecule type" value="Genomic_DNA"/>
</dbReference>
<gene>
    <name evidence="1" type="ORF">C7212DRAFT_347806</name>
</gene>